<evidence type="ECO:0000313" key="1">
    <source>
        <dbReference type="EMBL" id="MDO6125210.1"/>
    </source>
</evidence>
<protein>
    <submittedName>
        <fullName evidence="1">Uncharacterized protein</fullName>
    </submittedName>
</protein>
<name>A0ABT8XPW0_9HYPH</name>
<gene>
    <name evidence="1" type="ORF">GB928_028960</name>
</gene>
<organism evidence="1 2">
    <name type="scientific">Shinella curvata</name>
    <dbReference type="NCBI Taxonomy" id="1817964"/>
    <lineage>
        <taxon>Bacteria</taxon>
        <taxon>Pseudomonadati</taxon>
        <taxon>Pseudomonadota</taxon>
        <taxon>Alphaproteobacteria</taxon>
        <taxon>Hyphomicrobiales</taxon>
        <taxon>Rhizobiaceae</taxon>
        <taxon>Shinella</taxon>
    </lineage>
</organism>
<dbReference type="RefSeq" id="WP_244763721.1">
    <property type="nucleotide sequence ID" value="NZ_JALJCJ010000008.1"/>
</dbReference>
<proteinExistence type="predicted"/>
<sequence>MTITPVKFTVKKAVVIEGHEIGDGIYVGQKLSDTEIERAKSRNASYFLHFAPPSMGGDPATVQRYDIDVTEHVQKGQIVVD</sequence>
<dbReference type="Proteomes" id="UP001177080">
    <property type="component" value="Unassembled WGS sequence"/>
</dbReference>
<accession>A0ABT8XPW0</accession>
<evidence type="ECO:0000313" key="2">
    <source>
        <dbReference type="Proteomes" id="UP001177080"/>
    </source>
</evidence>
<keyword evidence="2" id="KW-1185">Reference proteome</keyword>
<dbReference type="EMBL" id="WHSC02000029">
    <property type="protein sequence ID" value="MDO6125210.1"/>
    <property type="molecule type" value="Genomic_DNA"/>
</dbReference>
<comment type="caution">
    <text evidence="1">The sequence shown here is derived from an EMBL/GenBank/DDBJ whole genome shotgun (WGS) entry which is preliminary data.</text>
</comment>
<reference evidence="1" key="1">
    <citation type="submission" date="2022-04" db="EMBL/GenBank/DDBJ databases">
        <title>Shinella lacus sp. nov., a novel member of the genus Shinella from water.</title>
        <authorList>
            <person name="Deng Y."/>
        </authorList>
    </citation>
    <scope>NUCLEOTIDE SEQUENCE</scope>
    <source>
        <strain evidence="1">JCM 31239</strain>
    </source>
</reference>